<evidence type="ECO:0000313" key="16">
    <source>
        <dbReference type="ZFIN" id="ZDB-GENE-060710-1"/>
    </source>
</evidence>
<sequence>MAEAMKARFHIFHKLRRDVKSEQEAVPEIISTLRQAGKSSARQEDTPSLPSNGQSDASSSTATAADAATAFAKKFEVLFCGRVVVAHKKAPPALIDECIEKFGRVSVTGSLAAGIRRAFSLNQVVNGTNEGDGGGKRPLFFKRDQSFPFLQALDENGLSPELQRRAADGATGVQPTSLQENRTMLFTIGRSQIFLVSPDTKKVAIEKSFREISFCSQGIRHVDHFGFICRESVECGGCQFVCYVFQCANEALVDEIMLTLKQAFSVAALQQNSRTQSQQCDGCPLQQLHKLCDRIEGLHPSKAKLELQKHLADLDNQEQAAVFESTMKARPKSDQEENELIVSCLRRMYEDRQKTHTHNGQTKKDVVVNAESSVSSSRVRLEEFKSRAKRSLTESLEGIWKGGNKSKSQRENSEGESNSSSSTTLSSTHQETSLQEPLCSLLLSSPLRSHNSTGNLKHLEGSDRGQEDPESPPQGFRRRASTISHSPMLSSSEPSLPPLQPTAANKPKLVRHYSVSTDSPHQSNDVAALSSPGCVIGDDSPLRNRRHSWRQQIFLRVATPQKGSEAKESTLEVGSRMALGGGVGGGDKTLGALPEERRKRSGAELRELWRKAILQQILLLRMEKENQKLQASESDLQCKRQKLDYEEITPCLKDVTLVWERMLGTAGRAKVRFDMDEIHGAVGQGVPRQHRGEIWKFLSEQYLLRQEVPSAKPPNNDTPYKELLKQLTSQQHAILIDLGRTFPTHPYFSAQLGAGQLSLYNLLKAYSLLDPEVGYCQGLSFVAGVLLLHMSEEDAFHMLKFLMYDMGLRKQYRPDMIILQIQMYQLSRLLHDYHRELYSHLELYEIGPSLYAAPWFLTAFASHFPLGFVARVFDMLFLQGSEVIFKVALSLLGSHKPLILQHDNLEAIVEFIKTTLPNLGLVQMEKTINQVSEMDISKQLQAYEVEYHVLQDELLDGPSTLSHSQRAAQLEKTNGSLRQQNLDLLEELQVAHAKIRCLETRVDGLVNRDAELQSQVKTLQQEQTDLQQTVCKLRDLLSSLGISNPCPDLQILTNNNQ</sequence>
<evidence type="ECO:0000313" key="14">
    <source>
        <dbReference type="Proteomes" id="UP000000437"/>
    </source>
</evidence>
<dbReference type="SUPFAM" id="SSF47923">
    <property type="entry name" value="Ypt/Rab-GAP domain of gyp1p"/>
    <property type="match status" value="2"/>
</dbReference>
<dbReference type="Gene3D" id="1.10.472.80">
    <property type="entry name" value="Ypt/Rab-GAP domain of gyp1p, domain 3"/>
    <property type="match status" value="1"/>
</dbReference>
<dbReference type="SMART" id="SM00462">
    <property type="entry name" value="PTB"/>
    <property type="match status" value="1"/>
</dbReference>
<dbReference type="InterPro" id="IPR035969">
    <property type="entry name" value="Rab-GAP_TBC_sf"/>
</dbReference>
<dbReference type="Pfam" id="PF00640">
    <property type="entry name" value="PID"/>
    <property type="match status" value="1"/>
</dbReference>
<dbReference type="Gene3D" id="1.10.10.2750">
    <property type="match status" value="1"/>
</dbReference>
<dbReference type="PANTHER" id="PTHR47219:SF18">
    <property type="entry name" value="TBC1 DOMAIN FAMILY MEMBER 1 ISOFORM X1"/>
    <property type="match status" value="1"/>
</dbReference>
<feature type="region of interest" description="Disordered" evidence="11">
    <location>
        <begin position="400"/>
        <end position="478"/>
    </location>
</feature>
<keyword evidence="2" id="KW-0343">GTPase activation</keyword>
<dbReference type="ZFIN" id="ZDB-GENE-060710-1">
    <property type="gene designation" value="tbc1d1"/>
</dbReference>
<dbReference type="AGR" id="ZFIN:ZDB-GENE-060710-1"/>
<feature type="coiled-coil region" evidence="10">
    <location>
        <begin position="967"/>
        <end position="1029"/>
    </location>
</feature>
<keyword evidence="14" id="KW-1185">Reference proteome</keyword>
<dbReference type="GO" id="GO:0032869">
    <property type="term" value="P:cellular response to insulin stimulus"/>
    <property type="evidence" value="ECO:0007669"/>
    <property type="project" value="UniProtKB-ARBA"/>
</dbReference>
<evidence type="ECO:0000256" key="10">
    <source>
        <dbReference type="SAM" id="Coils"/>
    </source>
</evidence>
<keyword evidence="5" id="KW-0597">Phosphoprotein</keyword>
<dbReference type="Pfam" id="PF00566">
    <property type="entry name" value="RabGAP-TBC"/>
    <property type="match status" value="1"/>
</dbReference>
<dbReference type="InterPro" id="IPR011993">
    <property type="entry name" value="PH-like_dom_sf"/>
</dbReference>
<feature type="region of interest" description="Disordered" evidence="11">
    <location>
        <begin position="577"/>
        <end position="597"/>
    </location>
</feature>
<feature type="compositionally biased region" description="Gly residues" evidence="11">
    <location>
        <begin position="579"/>
        <end position="588"/>
    </location>
</feature>
<evidence type="ECO:0000256" key="3">
    <source>
        <dbReference type="ARBA" id="ARBA00022481"/>
    </source>
</evidence>
<accession>A0AB32TDZ8</accession>
<keyword evidence="7" id="KW-0007">Acetylation</keyword>
<dbReference type="SUPFAM" id="SSF50729">
    <property type="entry name" value="PH domain-like"/>
    <property type="match status" value="1"/>
</dbReference>
<organism evidence="14 15">
    <name type="scientific">Danio rerio</name>
    <name type="common">Zebrafish</name>
    <name type="synonym">Brachydanio rerio</name>
    <dbReference type="NCBI Taxonomy" id="7955"/>
    <lineage>
        <taxon>Eukaryota</taxon>
        <taxon>Metazoa</taxon>
        <taxon>Chordata</taxon>
        <taxon>Craniata</taxon>
        <taxon>Vertebrata</taxon>
        <taxon>Euteleostomi</taxon>
        <taxon>Actinopterygii</taxon>
        <taxon>Neopterygii</taxon>
        <taxon>Teleostei</taxon>
        <taxon>Ostariophysi</taxon>
        <taxon>Cypriniformes</taxon>
        <taxon>Danionidae</taxon>
        <taxon>Danioninae</taxon>
        <taxon>Danio</taxon>
    </lineage>
</organism>
<evidence type="ECO:0000256" key="8">
    <source>
        <dbReference type="ARBA" id="ARBA00072013"/>
    </source>
</evidence>
<dbReference type="PANTHER" id="PTHR47219">
    <property type="entry name" value="RAB GTPASE-ACTIVATING PROTEIN 1-LIKE"/>
    <property type="match status" value="1"/>
</dbReference>
<dbReference type="FunFam" id="1.10.10.2750:FF:000002">
    <property type="entry name" value="TBC1 domain family member 4"/>
    <property type="match status" value="1"/>
</dbReference>
<feature type="domain" description="PID" evidence="12">
    <location>
        <begin position="188"/>
        <end position="267"/>
    </location>
</feature>
<evidence type="ECO:0000256" key="7">
    <source>
        <dbReference type="ARBA" id="ARBA00022990"/>
    </source>
</evidence>
<dbReference type="InterPro" id="IPR000195">
    <property type="entry name" value="Rab-GAP-TBC_dom"/>
</dbReference>
<evidence type="ECO:0000259" key="13">
    <source>
        <dbReference type="PROSITE" id="PS50086"/>
    </source>
</evidence>
<dbReference type="InterPro" id="IPR006020">
    <property type="entry name" value="PTB/PI_dom"/>
</dbReference>
<proteinExistence type="predicted"/>
<evidence type="ECO:0000256" key="6">
    <source>
        <dbReference type="ARBA" id="ARBA00022737"/>
    </source>
</evidence>
<keyword evidence="6" id="KW-0677">Repeat</keyword>
<dbReference type="Gene3D" id="2.30.29.30">
    <property type="entry name" value="Pleckstrin-homology domain (PH domain)/Phosphotyrosine-binding domain (PTB)"/>
    <property type="match status" value="1"/>
</dbReference>
<feature type="compositionally biased region" description="Low complexity" evidence="11">
    <location>
        <begin position="415"/>
        <end position="452"/>
    </location>
</feature>
<reference evidence="15" key="1">
    <citation type="submission" date="2025-08" db="UniProtKB">
        <authorList>
            <consortium name="RefSeq"/>
        </authorList>
    </citation>
    <scope>IDENTIFICATION</scope>
    <source>
        <strain evidence="15">Tuebingen</strain>
        <tissue evidence="15">Fibroblasts and whole tissue</tissue>
    </source>
</reference>
<evidence type="ECO:0000259" key="12">
    <source>
        <dbReference type="PROSITE" id="PS01179"/>
    </source>
</evidence>
<feature type="compositionally biased region" description="Polar residues" evidence="11">
    <location>
        <begin position="34"/>
        <end position="54"/>
    </location>
</feature>
<dbReference type="InterPro" id="IPR050302">
    <property type="entry name" value="Rab_GAP_TBC_domain"/>
</dbReference>
<comment type="subcellular location">
    <subcellularLocation>
        <location evidence="1">Cytoplasm</location>
    </subcellularLocation>
</comment>
<feature type="compositionally biased region" description="Low complexity" evidence="11">
    <location>
        <begin position="484"/>
        <end position="494"/>
    </location>
</feature>
<dbReference type="PROSITE" id="PS50086">
    <property type="entry name" value="TBC_RABGAP"/>
    <property type="match status" value="1"/>
</dbReference>
<evidence type="ECO:0000256" key="5">
    <source>
        <dbReference type="ARBA" id="ARBA00022553"/>
    </source>
</evidence>
<dbReference type="SMART" id="SM00164">
    <property type="entry name" value="TBC"/>
    <property type="match status" value="1"/>
</dbReference>
<evidence type="ECO:0000256" key="11">
    <source>
        <dbReference type="SAM" id="MobiDB-lite"/>
    </source>
</evidence>
<dbReference type="Pfam" id="PF11830">
    <property type="entry name" value="DUF3350"/>
    <property type="match status" value="1"/>
</dbReference>
<dbReference type="Proteomes" id="UP000000437">
    <property type="component" value="Chromosome 1"/>
</dbReference>
<evidence type="ECO:0000256" key="2">
    <source>
        <dbReference type="ARBA" id="ARBA00022468"/>
    </source>
</evidence>
<feature type="region of interest" description="Disordered" evidence="11">
    <location>
        <begin position="34"/>
        <end position="60"/>
    </location>
</feature>
<gene>
    <name evidence="15 16" type="primary">tbc1d1</name>
</gene>
<dbReference type="InterPro" id="IPR021785">
    <property type="entry name" value="DUF3350"/>
</dbReference>
<keyword evidence="4" id="KW-0963">Cytoplasm</keyword>
<feature type="region of interest" description="Disordered" evidence="11">
    <location>
        <begin position="509"/>
        <end position="532"/>
    </location>
</feature>
<evidence type="ECO:0000256" key="9">
    <source>
        <dbReference type="ARBA" id="ARBA00081861"/>
    </source>
</evidence>
<dbReference type="PROSITE" id="PS01179">
    <property type="entry name" value="PID"/>
    <property type="match status" value="1"/>
</dbReference>
<dbReference type="GO" id="GO:0005737">
    <property type="term" value="C:cytoplasm"/>
    <property type="evidence" value="ECO:0007669"/>
    <property type="project" value="UniProtKB-SubCell"/>
</dbReference>
<keyword evidence="10" id="KW-0175">Coiled coil</keyword>
<dbReference type="GO" id="GO:0005096">
    <property type="term" value="F:GTPase activator activity"/>
    <property type="evidence" value="ECO:0007669"/>
    <property type="project" value="UniProtKB-KW"/>
</dbReference>
<dbReference type="FunFam" id="1.10.8.270:FF:000001">
    <property type="entry name" value="TBC1 domain family member 1"/>
    <property type="match status" value="1"/>
</dbReference>
<dbReference type="Gene3D" id="1.10.8.270">
    <property type="entry name" value="putative rabgap domain of human tbc1 domain family member 14 like domains"/>
    <property type="match status" value="1"/>
</dbReference>
<feature type="compositionally biased region" description="Polar residues" evidence="11">
    <location>
        <begin position="514"/>
        <end position="525"/>
    </location>
</feature>
<dbReference type="AlphaFoldDB" id="A0AB32TDZ8"/>
<evidence type="ECO:0000256" key="4">
    <source>
        <dbReference type="ARBA" id="ARBA00022490"/>
    </source>
</evidence>
<keyword evidence="3" id="KW-0488">Methylation</keyword>
<feature type="compositionally biased region" description="Basic and acidic residues" evidence="11">
    <location>
        <begin position="457"/>
        <end position="467"/>
    </location>
</feature>
<dbReference type="FunFam" id="1.10.472.80:FF:000003">
    <property type="entry name" value="Putative TBC1 domain family member 1"/>
    <property type="match status" value="1"/>
</dbReference>
<feature type="region of interest" description="Disordered" evidence="11">
    <location>
        <begin position="352"/>
        <end position="372"/>
    </location>
</feature>
<evidence type="ECO:0000313" key="15">
    <source>
        <dbReference type="RefSeq" id="XP_068074085.2"/>
    </source>
</evidence>
<evidence type="ECO:0000256" key="1">
    <source>
        <dbReference type="ARBA" id="ARBA00004496"/>
    </source>
</evidence>
<dbReference type="CTD" id="23216"/>
<feature type="region of interest" description="Disordered" evidence="11">
    <location>
        <begin position="484"/>
        <end position="503"/>
    </location>
</feature>
<dbReference type="RefSeq" id="XP_068074085.2">
    <property type="nucleotide sequence ID" value="XM_068217984.2"/>
</dbReference>
<dbReference type="CDD" id="cd01269">
    <property type="entry name" value="PTB_TBC1D1_like"/>
    <property type="match status" value="1"/>
</dbReference>
<name>A0AB32TDZ8_DANRE</name>
<feature type="domain" description="Rab-GAP TBC" evidence="13">
    <location>
        <begin position="685"/>
        <end position="880"/>
    </location>
</feature>
<protein>
    <recommendedName>
        <fullName evidence="8">TBC1 domain family member 4</fullName>
    </recommendedName>
    <alternativeName>
        <fullName evidence="9">Akt substrate of 160 kDa</fullName>
    </alternativeName>
</protein>